<accession>A0A261RWJ8</accession>
<feature type="transmembrane region" description="Helical" evidence="1">
    <location>
        <begin position="88"/>
        <end position="108"/>
    </location>
</feature>
<feature type="domain" description="Anti-sigma K factor RskA C-terminal" evidence="2">
    <location>
        <begin position="97"/>
        <end position="216"/>
    </location>
</feature>
<organism evidence="3 4">
    <name type="scientific">Bordetella genomosp. 1</name>
    <dbReference type="NCBI Taxonomy" id="1395607"/>
    <lineage>
        <taxon>Bacteria</taxon>
        <taxon>Pseudomonadati</taxon>
        <taxon>Pseudomonadota</taxon>
        <taxon>Betaproteobacteria</taxon>
        <taxon>Burkholderiales</taxon>
        <taxon>Alcaligenaceae</taxon>
        <taxon>Bordetella</taxon>
    </lineage>
</organism>
<evidence type="ECO:0000313" key="3">
    <source>
        <dbReference type="EMBL" id="OZI29271.1"/>
    </source>
</evidence>
<keyword evidence="1" id="KW-0472">Membrane</keyword>
<dbReference type="EMBL" id="NEVL01000005">
    <property type="protein sequence ID" value="OZI29271.1"/>
    <property type="molecule type" value="Genomic_DNA"/>
</dbReference>
<dbReference type="PANTHER" id="PTHR37461">
    <property type="entry name" value="ANTI-SIGMA-K FACTOR RSKA"/>
    <property type="match status" value="1"/>
</dbReference>
<dbReference type="AlphaFoldDB" id="A0A261RWJ8"/>
<dbReference type="OrthoDB" id="8617430at2"/>
<comment type="caution">
    <text evidence="3">The sequence shown here is derived from an EMBL/GenBank/DDBJ whole genome shotgun (WGS) entry which is preliminary data.</text>
</comment>
<dbReference type="GO" id="GO:0016989">
    <property type="term" value="F:sigma factor antagonist activity"/>
    <property type="evidence" value="ECO:0007669"/>
    <property type="project" value="TreeGrafter"/>
</dbReference>
<dbReference type="InterPro" id="IPR018764">
    <property type="entry name" value="RskA_C"/>
</dbReference>
<reference evidence="3 4" key="1">
    <citation type="submission" date="2017-05" db="EMBL/GenBank/DDBJ databases">
        <title>Complete and WGS of Bordetella genogroups.</title>
        <authorList>
            <person name="Spilker T."/>
            <person name="LiPuma J."/>
        </authorList>
    </citation>
    <scope>NUCLEOTIDE SEQUENCE [LARGE SCALE GENOMIC DNA]</scope>
    <source>
        <strain evidence="3 4">AU17610</strain>
    </source>
</reference>
<protein>
    <recommendedName>
        <fullName evidence="2">Anti-sigma K factor RskA C-terminal domain-containing protein</fullName>
    </recommendedName>
</protein>
<keyword evidence="1" id="KW-0812">Transmembrane</keyword>
<dbReference type="Proteomes" id="UP000217005">
    <property type="component" value="Unassembled WGS sequence"/>
</dbReference>
<dbReference type="RefSeq" id="WP_094828509.1">
    <property type="nucleotide sequence ID" value="NZ_NEVL01000005.1"/>
</dbReference>
<proteinExistence type="predicted"/>
<dbReference type="InterPro" id="IPR051474">
    <property type="entry name" value="Anti-sigma-K/W_factor"/>
</dbReference>
<dbReference type="GO" id="GO:0005886">
    <property type="term" value="C:plasma membrane"/>
    <property type="evidence" value="ECO:0007669"/>
    <property type="project" value="InterPro"/>
</dbReference>
<evidence type="ECO:0000256" key="1">
    <source>
        <dbReference type="SAM" id="Phobius"/>
    </source>
</evidence>
<dbReference type="GO" id="GO:0006417">
    <property type="term" value="P:regulation of translation"/>
    <property type="evidence" value="ECO:0007669"/>
    <property type="project" value="TreeGrafter"/>
</dbReference>
<evidence type="ECO:0000259" key="2">
    <source>
        <dbReference type="Pfam" id="PF10099"/>
    </source>
</evidence>
<gene>
    <name evidence="3" type="ORF">CEG14_21875</name>
</gene>
<dbReference type="PANTHER" id="PTHR37461:SF1">
    <property type="entry name" value="ANTI-SIGMA-K FACTOR RSKA"/>
    <property type="match status" value="1"/>
</dbReference>
<name>A0A261RWJ8_9BORD</name>
<evidence type="ECO:0000313" key="4">
    <source>
        <dbReference type="Proteomes" id="UP000217005"/>
    </source>
</evidence>
<dbReference type="Pfam" id="PF10099">
    <property type="entry name" value="RskA_C"/>
    <property type="match status" value="1"/>
</dbReference>
<sequence>MNYADPQLRERLAAEYVSGAMRGGARRRFEGLMAADANLRRLVRHWEGDLYPLVWSLPPQTPPRRVWRAIQARIAAAAPSNWGWSGLYLWRLLSGGLAALLIAGVVLYPGQVDRAAQQQLMAVLQTAKSEAMLVVRADETGAVHVHTLQNLLPYSDGKALELWAIPPGQAPVSLGLVQPQGLTAFTRDKGLAGVGQLAVSLEPPGGSPTGKPTGPVIMSGDVLSI</sequence>
<keyword evidence="1" id="KW-1133">Transmembrane helix</keyword>